<dbReference type="GO" id="GO:0030313">
    <property type="term" value="C:cell envelope"/>
    <property type="evidence" value="ECO:0007669"/>
    <property type="project" value="UniProtKB-SubCell"/>
</dbReference>
<keyword evidence="3" id="KW-0676">Redox-active center</keyword>
<evidence type="ECO:0000256" key="3">
    <source>
        <dbReference type="ARBA" id="ARBA00023284"/>
    </source>
</evidence>
<dbReference type="PANTHER" id="PTHR42852:SF18">
    <property type="entry name" value="CHROMOSOME UNDETERMINED SCAFFOLD_47, WHOLE GENOME SHOTGUN SEQUENCE"/>
    <property type="match status" value="1"/>
</dbReference>
<comment type="caution">
    <text evidence="6">The sequence shown here is derived from an EMBL/GenBank/DDBJ whole genome shotgun (WGS) entry which is preliminary data.</text>
</comment>
<dbReference type="EMBL" id="JAPHEH010000001">
    <property type="protein sequence ID" value="MDG4475824.1"/>
    <property type="molecule type" value="Genomic_DNA"/>
</dbReference>
<dbReference type="InterPro" id="IPR036249">
    <property type="entry name" value="Thioredoxin-like_sf"/>
</dbReference>
<keyword evidence="2" id="KW-0201">Cytochrome c-type biogenesis</keyword>
<feature type="signal peptide" evidence="4">
    <location>
        <begin position="1"/>
        <end position="27"/>
    </location>
</feature>
<evidence type="ECO:0000256" key="1">
    <source>
        <dbReference type="ARBA" id="ARBA00004196"/>
    </source>
</evidence>
<dbReference type="GO" id="GO:0016491">
    <property type="term" value="F:oxidoreductase activity"/>
    <property type="evidence" value="ECO:0007669"/>
    <property type="project" value="InterPro"/>
</dbReference>
<organism evidence="6 7">
    <name type="scientific">Thiovibrio frasassiensis</name>
    <dbReference type="NCBI Taxonomy" id="2984131"/>
    <lineage>
        <taxon>Bacteria</taxon>
        <taxon>Pseudomonadati</taxon>
        <taxon>Thermodesulfobacteriota</taxon>
        <taxon>Desulfobulbia</taxon>
        <taxon>Desulfobulbales</taxon>
        <taxon>Thiovibrionaceae</taxon>
        <taxon>Thiovibrio</taxon>
    </lineage>
</organism>
<dbReference type="PANTHER" id="PTHR42852">
    <property type="entry name" value="THIOL:DISULFIDE INTERCHANGE PROTEIN DSBE"/>
    <property type="match status" value="1"/>
</dbReference>
<evidence type="ECO:0000313" key="6">
    <source>
        <dbReference type="EMBL" id="MDG4475824.1"/>
    </source>
</evidence>
<keyword evidence="7" id="KW-1185">Reference proteome</keyword>
<evidence type="ECO:0000256" key="2">
    <source>
        <dbReference type="ARBA" id="ARBA00022748"/>
    </source>
</evidence>
<name>A0A9X4RLK4_9BACT</name>
<dbReference type="Proteomes" id="UP001154240">
    <property type="component" value="Unassembled WGS sequence"/>
</dbReference>
<evidence type="ECO:0000313" key="7">
    <source>
        <dbReference type="Proteomes" id="UP001154240"/>
    </source>
</evidence>
<gene>
    <name evidence="6" type="ORF">OLX77_06590</name>
</gene>
<feature type="domain" description="Thioredoxin" evidence="5">
    <location>
        <begin position="28"/>
        <end position="168"/>
    </location>
</feature>
<feature type="chain" id="PRO_5040869319" evidence="4">
    <location>
        <begin position="28"/>
        <end position="168"/>
    </location>
</feature>
<keyword evidence="4" id="KW-0732">Signal</keyword>
<dbReference type="Gene3D" id="3.40.30.10">
    <property type="entry name" value="Glutaredoxin"/>
    <property type="match status" value="1"/>
</dbReference>
<protein>
    <submittedName>
        <fullName evidence="6">TlpA family protein disulfide reductase</fullName>
    </submittedName>
</protein>
<dbReference type="PROSITE" id="PS51352">
    <property type="entry name" value="THIOREDOXIN_2"/>
    <property type="match status" value="1"/>
</dbReference>
<dbReference type="InterPro" id="IPR013766">
    <property type="entry name" value="Thioredoxin_domain"/>
</dbReference>
<comment type="subcellular location">
    <subcellularLocation>
        <location evidence="1">Cell envelope</location>
    </subcellularLocation>
</comment>
<sequence>MQIMKAMAAKARILTITLALFTLMVGAAQGATKMPSFALPSVKDGAMVKASAYQGQAMLINFFATWCPPCRKEIPDFIKLQKEYGPKGFTVIGISTDQGGSSLVDKFAQKMEINYPVLLSDSETPRAFGGILGIPTSFLVNKEGNVVKRYDGYVDHQTLVNDLNAILK</sequence>
<dbReference type="InterPro" id="IPR017937">
    <property type="entry name" value="Thioredoxin_CS"/>
</dbReference>
<dbReference type="GO" id="GO:0017004">
    <property type="term" value="P:cytochrome complex assembly"/>
    <property type="evidence" value="ECO:0007669"/>
    <property type="project" value="UniProtKB-KW"/>
</dbReference>
<dbReference type="Pfam" id="PF08534">
    <property type="entry name" value="Redoxin"/>
    <property type="match status" value="1"/>
</dbReference>
<dbReference type="InterPro" id="IPR013740">
    <property type="entry name" value="Redoxin"/>
</dbReference>
<dbReference type="InterPro" id="IPR050553">
    <property type="entry name" value="Thioredoxin_ResA/DsbE_sf"/>
</dbReference>
<dbReference type="PROSITE" id="PS00194">
    <property type="entry name" value="THIOREDOXIN_1"/>
    <property type="match status" value="1"/>
</dbReference>
<dbReference type="CDD" id="cd02966">
    <property type="entry name" value="TlpA_like_family"/>
    <property type="match status" value="1"/>
</dbReference>
<proteinExistence type="predicted"/>
<reference evidence="6" key="2">
    <citation type="submission" date="2022-10" db="EMBL/GenBank/DDBJ databases">
        <authorList>
            <person name="Aronson H.S."/>
        </authorList>
    </citation>
    <scope>NUCLEOTIDE SEQUENCE</scope>
    <source>
        <strain evidence="6">RS19-109</strain>
    </source>
</reference>
<reference evidence="6" key="1">
    <citation type="journal article" date="2022" name="bioRxiv">
        <title>Thiovibrio frasassiensisgen. nov., sp. nov., an autotrophic, elemental sulfur disproportionating bacterium isolated from sulfidic karst sediment, and proposal of Thiovibrionaceae fam. nov.</title>
        <authorList>
            <person name="Aronson H."/>
            <person name="Thomas C."/>
            <person name="Bhattacharyya M."/>
            <person name="Eckstein S."/>
            <person name="Jensen S."/>
            <person name="Barco R."/>
            <person name="Macalady J."/>
            <person name="Amend J."/>
        </authorList>
    </citation>
    <scope>NUCLEOTIDE SEQUENCE</scope>
    <source>
        <strain evidence="6">RS19-109</strain>
    </source>
</reference>
<evidence type="ECO:0000256" key="4">
    <source>
        <dbReference type="SAM" id="SignalP"/>
    </source>
</evidence>
<dbReference type="AlphaFoldDB" id="A0A9X4RLK4"/>
<evidence type="ECO:0000259" key="5">
    <source>
        <dbReference type="PROSITE" id="PS51352"/>
    </source>
</evidence>
<dbReference type="RefSeq" id="WP_307632798.1">
    <property type="nucleotide sequence ID" value="NZ_JAPHEH010000001.1"/>
</dbReference>
<dbReference type="SUPFAM" id="SSF52833">
    <property type="entry name" value="Thioredoxin-like"/>
    <property type="match status" value="1"/>
</dbReference>
<accession>A0A9X4RLK4</accession>